<evidence type="ECO:0000313" key="1">
    <source>
        <dbReference type="EMBL" id="MCF2653272.1"/>
    </source>
</evidence>
<reference evidence="1 2" key="1">
    <citation type="submission" date="2020-12" db="EMBL/GenBank/DDBJ databases">
        <title>Whole genome sequences of gut porcine anaerobes.</title>
        <authorList>
            <person name="Kubasova T."/>
            <person name="Jahodarova E."/>
            <person name="Rychlik I."/>
        </authorList>
    </citation>
    <scope>NUCLEOTIDE SEQUENCE [LARGE SCALE GENOMIC DNA]</scope>
    <source>
        <strain evidence="1 2">An867</strain>
    </source>
</reference>
<dbReference type="Pfam" id="PF10050">
    <property type="entry name" value="DUF2284"/>
    <property type="match status" value="1"/>
</dbReference>
<keyword evidence="2" id="KW-1185">Reference proteome</keyword>
<dbReference type="InterPro" id="IPR019271">
    <property type="entry name" value="DUF2284_metal-binding"/>
</dbReference>
<sequence>MDIARQIKEIAEQSGFLEEGFLDTRRLTFYPEIRRICEENTCRNYGTSWACPPAIGTIEACKERVMQYDTMLLLSRKYTLEDSFDFEGMQDGLFDFKKTIDVFDRKIRDILTDYLLLSNEGCGKCAVCTYPHAPCRFPETLHHALEGYGFIVSELAKEAGVPTTARIP</sequence>
<name>A0ABS9CQ51_9FIRM</name>
<evidence type="ECO:0000313" key="2">
    <source>
        <dbReference type="Proteomes" id="UP001299220"/>
    </source>
</evidence>
<protein>
    <submittedName>
        <fullName evidence="1">DUF2284 domain-containing protein</fullName>
    </submittedName>
</protein>
<proteinExistence type="predicted"/>
<dbReference type="EMBL" id="JAFBIT010000003">
    <property type="protein sequence ID" value="MCF2653272.1"/>
    <property type="molecule type" value="Genomic_DNA"/>
</dbReference>
<dbReference type="Proteomes" id="UP001299220">
    <property type="component" value="Unassembled WGS sequence"/>
</dbReference>
<gene>
    <name evidence="1" type="ORF">JQM67_11740</name>
</gene>
<dbReference type="RefSeq" id="WP_235324291.1">
    <property type="nucleotide sequence ID" value="NZ_JAFBIT010000003.1"/>
</dbReference>
<accession>A0ABS9CQ51</accession>
<comment type="caution">
    <text evidence="1">The sequence shown here is derived from an EMBL/GenBank/DDBJ whole genome shotgun (WGS) entry which is preliminary data.</text>
</comment>
<organism evidence="1 2">
    <name type="scientific">Anaeromassilibacillus senegalensis</name>
    <dbReference type="NCBI Taxonomy" id="1673717"/>
    <lineage>
        <taxon>Bacteria</taxon>
        <taxon>Bacillati</taxon>
        <taxon>Bacillota</taxon>
        <taxon>Clostridia</taxon>
        <taxon>Eubacteriales</taxon>
        <taxon>Acutalibacteraceae</taxon>
        <taxon>Anaeromassilibacillus</taxon>
    </lineage>
</organism>